<comment type="caution">
    <text evidence="3">The sequence shown here is derived from an EMBL/GenBank/DDBJ whole genome shotgun (WGS) entry which is preliminary data.</text>
</comment>
<feature type="compositionally biased region" description="Gly residues" evidence="1">
    <location>
        <begin position="218"/>
        <end position="227"/>
    </location>
</feature>
<dbReference type="InterPro" id="IPR027558">
    <property type="entry name" value="Pre_pil_HX9DG_C"/>
</dbReference>
<dbReference type="EMBL" id="JAMXLR010000076">
    <property type="protein sequence ID" value="MCO6046620.1"/>
    <property type="molecule type" value="Genomic_DNA"/>
</dbReference>
<protein>
    <submittedName>
        <fullName evidence="3">DUF1559 domain-containing protein</fullName>
    </submittedName>
</protein>
<dbReference type="Proteomes" id="UP001155241">
    <property type="component" value="Unassembled WGS sequence"/>
</dbReference>
<organism evidence="3 4">
    <name type="scientific">Aeoliella straminimaris</name>
    <dbReference type="NCBI Taxonomy" id="2954799"/>
    <lineage>
        <taxon>Bacteria</taxon>
        <taxon>Pseudomonadati</taxon>
        <taxon>Planctomycetota</taxon>
        <taxon>Planctomycetia</taxon>
        <taxon>Pirellulales</taxon>
        <taxon>Lacipirellulaceae</taxon>
        <taxon>Aeoliella</taxon>
    </lineage>
</organism>
<evidence type="ECO:0000256" key="1">
    <source>
        <dbReference type="SAM" id="MobiDB-lite"/>
    </source>
</evidence>
<gene>
    <name evidence="3" type="ORF">NG895_22205</name>
</gene>
<dbReference type="InterPro" id="IPR011453">
    <property type="entry name" value="DUF1559"/>
</dbReference>
<feature type="region of interest" description="Disordered" evidence="1">
    <location>
        <begin position="210"/>
        <end position="232"/>
    </location>
</feature>
<dbReference type="PANTHER" id="PTHR30093:SF2">
    <property type="entry name" value="TYPE II SECRETION SYSTEM PROTEIN H"/>
    <property type="match status" value="1"/>
</dbReference>
<dbReference type="AlphaFoldDB" id="A0A9X2FCV0"/>
<sequence>MQAAREAARRTSCQNKIRQLAIATQNYESAHGSLPGEPGGGLDGLTFYIHILPYIEASVLADLYDPSVQPRKQLRNVFSQPDPTMLCPSDQPVQVLYAKGFDANNSGTGDTAHDYKGNYGINWGTGYYDQSRPLWNFVTQSNQPGEPGPFQPDKEIELRRITDGTSNTLLLIEMLAAPTGGPSEGNAGIDRRGRLWIPATASHQISTLLLPNSSPCDSGGGGRGGGSTTLDPRTGCGKDRGFCIDRPDLGLHCDRGSDGAGEAAGYTLAGRSNHSGGVNAARCDASVEFVTSDIDLAVWRALGSRAGNEVITE</sequence>
<reference evidence="3" key="1">
    <citation type="submission" date="2022-06" db="EMBL/GenBank/DDBJ databases">
        <title>Aeoliella straminimaris, a novel planctomycete from sediments.</title>
        <authorList>
            <person name="Vitorino I.R."/>
            <person name="Lage O.M."/>
        </authorList>
    </citation>
    <scope>NUCLEOTIDE SEQUENCE</scope>
    <source>
        <strain evidence="3">ICT_H6.2</strain>
    </source>
</reference>
<keyword evidence="4" id="KW-1185">Reference proteome</keyword>
<dbReference type="NCBIfam" id="TIGR04294">
    <property type="entry name" value="pre_pil_HX9DG"/>
    <property type="match status" value="1"/>
</dbReference>
<evidence type="ECO:0000313" key="3">
    <source>
        <dbReference type="EMBL" id="MCO6046620.1"/>
    </source>
</evidence>
<dbReference type="Pfam" id="PF07596">
    <property type="entry name" value="SBP_bac_10"/>
    <property type="match status" value="1"/>
</dbReference>
<feature type="domain" description="DUF1559" evidence="2">
    <location>
        <begin position="2"/>
        <end position="296"/>
    </location>
</feature>
<name>A0A9X2FCV0_9BACT</name>
<evidence type="ECO:0000313" key="4">
    <source>
        <dbReference type="Proteomes" id="UP001155241"/>
    </source>
</evidence>
<dbReference type="PANTHER" id="PTHR30093">
    <property type="entry name" value="GENERAL SECRETION PATHWAY PROTEIN G"/>
    <property type="match status" value="1"/>
</dbReference>
<accession>A0A9X2FCV0</accession>
<proteinExistence type="predicted"/>
<evidence type="ECO:0000259" key="2">
    <source>
        <dbReference type="Pfam" id="PF07596"/>
    </source>
</evidence>